<dbReference type="AlphaFoldDB" id="A0A2K9LVJ8"/>
<name>A0A2K9LVJ8_SPISQ</name>
<sequence length="154" mass="18407">MNEIKIELSNRDDITYELISEIIIKHFTRDGKSFLKGADYRINDKDRVWFINFAARDRINEMIRKEKYAIYPSDDTEKIFLFNETGSEENILKRFNNFKNKDDYIIVFAKFKDNSFYKGYKFLGVYKLDGMVENNPANMVFKKVENTYLLTNSK</sequence>
<reference evidence="2 3" key="1">
    <citation type="submission" date="2017-12" db="EMBL/GenBank/DDBJ databases">
        <title>Complete genome sequence of Spiroplasma monobiae MQ-1 (ATCC 33825).</title>
        <authorList>
            <person name="Tsai Y.-M."/>
            <person name="Lo W.-S."/>
            <person name="Wu P.-S."/>
            <person name="Cho S.-T."/>
            <person name="Kuo C.-H."/>
        </authorList>
    </citation>
    <scope>NUCLEOTIDE SEQUENCE [LARGE SCALE GENOMIC DNA]</scope>
    <source>
        <strain evidence="2 3">MQ-1</strain>
    </source>
</reference>
<evidence type="ECO:0000259" key="1">
    <source>
        <dbReference type="Pfam" id="PF18491"/>
    </source>
</evidence>
<protein>
    <recommendedName>
        <fullName evidence="1">PvuRts1 I-like SET and RING associated domain-containing protein</fullName>
    </recommendedName>
</protein>
<evidence type="ECO:0000313" key="3">
    <source>
        <dbReference type="Proteomes" id="UP000234790"/>
    </source>
</evidence>
<dbReference type="Pfam" id="PF18491">
    <property type="entry name" value="SRA"/>
    <property type="match status" value="1"/>
</dbReference>
<dbReference type="KEGG" id="smoo:SMONO_v1c08100"/>
<dbReference type="InterPro" id="IPR040674">
    <property type="entry name" value="PvuRts1I-like_SRA"/>
</dbReference>
<dbReference type="OrthoDB" id="389618at2"/>
<feature type="domain" description="PvuRts1 I-like SET and RING associated" evidence="1">
    <location>
        <begin position="7"/>
        <end position="148"/>
    </location>
</feature>
<dbReference type="RefSeq" id="WP_101781092.1">
    <property type="nucleotide sequence ID" value="NZ_CP025543.1"/>
</dbReference>
<organism evidence="2 3">
    <name type="scientific">Spiroplasma monobiae MQ-1</name>
    <dbReference type="NCBI Taxonomy" id="1336748"/>
    <lineage>
        <taxon>Bacteria</taxon>
        <taxon>Bacillati</taxon>
        <taxon>Mycoplasmatota</taxon>
        <taxon>Mollicutes</taxon>
        <taxon>Entomoplasmatales</taxon>
        <taxon>Spiroplasmataceae</taxon>
        <taxon>Spiroplasma</taxon>
    </lineage>
</organism>
<proteinExistence type="predicted"/>
<dbReference type="EMBL" id="CP025543">
    <property type="protein sequence ID" value="AUM63059.1"/>
    <property type="molecule type" value="Genomic_DNA"/>
</dbReference>
<evidence type="ECO:0000313" key="2">
    <source>
        <dbReference type="EMBL" id="AUM63059.1"/>
    </source>
</evidence>
<keyword evidence="3" id="KW-1185">Reference proteome</keyword>
<accession>A0A2K9LVJ8</accession>
<gene>
    <name evidence="2" type="ORF">SMONO_v1c08100</name>
</gene>
<dbReference type="Proteomes" id="UP000234790">
    <property type="component" value="Chromosome"/>
</dbReference>